<protein>
    <submittedName>
        <fullName evidence="1">Uncharacterized protein</fullName>
    </submittedName>
</protein>
<reference evidence="1" key="1">
    <citation type="journal article" date="2014" name="Int. J. Syst. Evol. Microbiol.">
        <title>Complete genome sequence of Corynebacterium casei LMG S-19264T (=DSM 44701T), isolated from a smear-ripened cheese.</title>
        <authorList>
            <consortium name="US DOE Joint Genome Institute (JGI-PGF)"/>
            <person name="Walter F."/>
            <person name="Albersmeier A."/>
            <person name="Kalinowski J."/>
            <person name="Ruckert C."/>
        </authorList>
    </citation>
    <scope>NUCLEOTIDE SEQUENCE</scope>
    <source>
        <strain evidence="1">NBRC 112290</strain>
    </source>
</reference>
<keyword evidence="2" id="KW-1185">Reference proteome</keyword>
<proteinExistence type="predicted"/>
<evidence type="ECO:0000313" key="2">
    <source>
        <dbReference type="Proteomes" id="UP001157161"/>
    </source>
</evidence>
<sequence length="128" mass="13456">MSTWNDVVTHLTSQLGGEQVAPAMVRFAGSTGGDSAGVDMFAGHETLQGPLGEWLTIQVPLGTYHELDFWKVVQAATPLVCGGVVVNGERLVLKHSAPLGSLTLNDLTIAVYLLAGSARQLSALRKTA</sequence>
<reference evidence="1" key="2">
    <citation type="submission" date="2023-02" db="EMBL/GenBank/DDBJ databases">
        <authorList>
            <person name="Sun Q."/>
            <person name="Mori K."/>
        </authorList>
    </citation>
    <scope>NUCLEOTIDE SEQUENCE</scope>
    <source>
        <strain evidence="1">NBRC 112290</strain>
    </source>
</reference>
<dbReference type="EMBL" id="BSUM01000001">
    <property type="protein sequence ID" value="GMA31938.1"/>
    <property type="molecule type" value="Genomic_DNA"/>
</dbReference>
<comment type="caution">
    <text evidence="1">The sequence shown here is derived from an EMBL/GenBank/DDBJ whole genome shotgun (WGS) entry which is preliminary data.</text>
</comment>
<name>A0AA37XER9_9MICO</name>
<dbReference type="Proteomes" id="UP001157161">
    <property type="component" value="Unassembled WGS sequence"/>
</dbReference>
<accession>A0AA37XER9</accession>
<organism evidence="1 2">
    <name type="scientific">Litorihabitans aurantiacus</name>
    <dbReference type="NCBI Taxonomy" id="1930061"/>
    <lineage>
        <taxon>Bacteria</taxon>
        <taxon>Bacillati</taxon>
        <taxon>Actinomycetota</taxon>
        <taxon>Actinomycetes</taxon>
        <taxon>Micrococcales</taxon>
        <taxon>Beutenbergiaceae</taxon>
        <taxon>Litorihabitans</taxon>
    </lineage>
</organism>
<dbReference type="AlphaFoldDB" id="A0AA37XER9"/>
<dbReference type="RefSeq" id="WP_284250669.1">
    <property type="nucleotide sequence ID" value="NZ_BSUM01000001.1"/>
</dbReference>
<evidence type="ECO:0000313" key="1">
    <source>
        <dbReference type="EMBL" id="GMA31938.1"/>
    </source>
</evidence>
<gene>
    <name evidence="1" type="ORF">GCM10025875_19300</name>
</gene>